<evidence type="ECO:0000256" key="3">
    <source>
        <dbReference type="ARBA" id="ARBA00022763"/>
    </source>
</evidence>
<feature type="region of interest" description="Disordered" evidence="6">
    <location>
        <begin position="141"/>
        <end position="165"/>
    </location>
</feature>
<dbReference type="InterPro" id="IPR003021">
    <property type="entry name" value="Rad1_Rec1_Rad17"/>
</dbReference>
<evidence type="ECO:0000313" key="8">
    <source>
        <dbReference type="EMBL" id="KAF3209877.1"/>
    </source>
</evidence>
<evidence type="ECO:0000256" key="2">
    <source>
        <dbReference type="ARBA" id="ARBA00010991"/>
    </source>
</evidence>
<evidence type="ECO:0000256" key="5">
    <source>
        <dbReference type="ARBA" id="ARBA00023242"/>
    </source>
</evidence>
<dbReference type="EMBL" id="WIPF01000097">
    <property type="protein sequence ID" value="KAF3209877.1"/>
    <property type="molecule type" value="Genomic_DNA"/>
</dbReference>
<accession>A0A6G1M628</accession>
<dbReference type="PANTHER" id="PTHR10870:SF0">
    <property type="entry name" value="CELL CYCLE CHECKPOINT PROTEIN RAD1"/>
    <property type="match status" value="1"/>
</dbReference>
<dbReference type="AlphaFoldDB" id="A0A6G1M628"/>
<keyword evidence="4" id="KW-0234">DNA repair</keyword>
<feature type="compositionally biased region" description="Acidic residues" evidence="6">
    <location>
        <begin position="387"/>
        <end position="398"/>
    </location>
</feature>
<dbReference type="Gene3D" id="3.70.10.10">
    <property type="match status" value="2"/>
</dbReference>
<evidence type="ECO:0000256" key="4">
    <source>
        <dbReference type="ARBA" id="ARBA00023204"/>
    </source>
</evidence>
<feature type="compositionally biased region" description="Gly residues" evidence="6">
    <location>
        <begin position="141"/>
        <end position="151"/>
    </location>
</feature>
<dbReference type="Pfam" id="PF02144">
    <property type="entry name" value="Rad1"/>
    <property type="match status" value="1"/>
</dbReference>
<evidence type="ECO:0000313" key="9">
    <source>
        <dbReference type="Proteomes" id="UP000479691"/>
    </source>
</evidence>
<sequence length="398" mass="42885">MTQDPTPSAAPGPVFSAISSSTRHIYDLLKCIGFMPIASVSISADNIRFSVEDSHSMQELYVYLDLWGGVDTANVCLTPDLFSSYNYTPSTIHLESAGAAPPSSAEQFNLESEENNVKFQISLSALLECLQIFGADGSNNSGGGGGGGGGNNNNRQGGTSISGRENIPFGRQQGPFFGNPNLFEQNGLRLPGTCRFVYQGDGFPLSIILEDSGVTTTCHLTTFIPQSSTDLIPFNRTTLTHKIILKSAFLHDALLELDHLSPETLIYSVSPHKRPNFSLSATGILSSATVDFSSNNKVVMETFLVNEGFVGRYKFGLVRKAMRAMGVASKVSLRGDGEGVLSMQYLVEVGEKGAAPTFIDFRFLPLNHEEDYEDEEGGEGYSGMDGAGEDEDGDEMME</sequence>
<dbReference type="PRINTS" id="PR01245">
    <property type="entry name" value="RAD1REC1"/>
</dbReference>
<dbReference type="GO" id="GO:0006281">
    <property type="term" value="P:DNA repair"/>
    <property type="evidence" value="ECO:0007669"/>
    <property type="project" value="UniProtKB-KW"/>
</dbReference>
<keyword evidence="3" id="KW-0227">DNA damage</keyword>
<evidence type="ECO:0000313" key="7">
    <source>
        <dbReference type="EMBL" id="KAF3160746.1"/>
    </source>
</evidence>
<dbReference type="GO" id="GO:0000077">
    <property type="term" value="P:DNA damage checkpoint signaling"/>
    <property type="evidence" value="ECO:0007669"/>
    <property type="project" value="InterPro"/>
</dbReference>
<protein>
    <submittedName>
        <fullName evidence="7">SsDNA endodeoxyribonuclease</fullName>
    </submittedName>
</protein>
<dbReference type="EMBL" id="JAABOE010000159">
    <property type="protein sequence ID" value="KAF3160746.1"/>
    <property type="molecule type" value="Genomic_DNA"/>
</dbReference>
<dbReference type="PANTHER" id="PTHR10870">
    <property type="entry name" value="CELL CYCLE CHECKPOINT PROTEIN RAD1"/>
    <property type="match status" value="1"/>
</dbReference>
<name>A0A6G1M628_ORBOL</name>
<organism evidence="7 9">
    <name type="scientific">Orbilia oligospora</name>
    <name type="common">Nematode-trapping fungus</name>
    <name type="synonym">Arthrobotrys oligospora</name>
    <dbReference type="NCBI Taxonomy" id="2813651"/>
    <lineage>
        <taxon>Eukaryota</taxon>
        <taxon>Fungi</taxon>
        <taxon>Dikarya</taxon>
        <taxon>Ascomycota</taxon>
        <taxon>Pezizomycotina</taxon>
        <taxon>Orbiliomycetes</taxon>
        <taxon>Orbiliales</taxon>
        <taxon>Orbiliaceae</taxon>
        <taxon>Orbilia</taxon>
    </lineage>
</organism>
<evidence type="ECO:0000313" key="10">
    <source>
        <dbReference type="Proteomes" id="UP000483672"/>
    </source>
</evidence>
<keyword evidence="5" id="KW-0539">Nucleus</keyword>
<gene>
    <name evidence="7" type="primary">RAD1</name>
    <name evidence="8" type="ORF">TWF191_011310</name>
    <name evidence="7" type="ORF">TWF788_002882</name>
</gene>
<dbReference type="Proteomes" id="UP000479691">
    <property type="component" value="Unassembled WGS sequence"/>
</dbReference>
<feature type="region of interest" description="Disordered" evidence="6">
    <location>
        <begin position="372"/>
        <end position="398"/>
    </location>
</feature>
<comment type="subcellular location">
    <subcellularLocation>
        <location evidence="1">Nucleus</location>
    </subcellularLocation>
</comment>
<dbReference type="GO" id="GO:0030896">
    <property type="term" value="C:checkpoint clamp complex"/>
    <property type="evidence" value="ECO:0007669"/>
    <property type="project" value="TreeGrafter"/>
</dbReference>
<comment type="similarity">
    <text evidence="2">Belongs to the rad1 family.</text>
</comment>
<evidence type="ECO:0000256" key="6">
    <source>
        <dbReference type="SAM" id="MobiDB-lite"/>
    </source>
</evidence>
<evidence type="ECO:0000256" key="1">
    <source>
        <dbReference type="ARBA" id="ARBA00004123"/>
    </source>
</evidence>
<comment type="caution">
    <text evidence="7">The sequence shown here is derived from an EMBL/GenBank/DDBJ whole genome shotgun (WGS) entry which is preliminary data.</text>
</comment>
<reference evidence="9 10" key="1">
    <citation type="submission" date="2019-06" db="EMBL/GenBank/DDBJ databases">
        <authorList>
            <person name="Palmer J.M."/>
        </authorList>
    </citation>
    <scope>NUCLEOTIDE SEQUENCE [LARGE SCALE GENOMIC DNA]</scope>
    <source>
        <strain evidence="8 10">TWF191</strain>
        <strain evidence="7 9">TWF788</strain>
    </source>
</reference>
<dbReference type="Proteomes" id="UP000483672">
    <property type="component" value="Unassembled WGS sequence"/>
</dbReference>
<proteinExistence type="inferred from homology"/>